<feature type="transmembrane region" description="Helical" evidence="5">
    <location>
        <begin position="234"/>
        <end position="253"/>
    </location>
</feature>
<dbReference type="EMBL" id="AP024202">
    <property type="protein sequence ID" value="BCN93379.1"/>
    <property type="molecule type" value="Genomic_DNA"/>
</dbReference>
<feature type="transmembrane region" description="Helical" evidence="5">
    <location>
        <begin position="170"/>
        <end position="192"/>
    </location>
</feature>
<dbReference type="Pfam" id="PF03595">
    <property type="entry name" value="SLAC1"/>
    <property type="match status" value="1"/>
</dbReference>
<evidence type="ECO:0000256" key="1">
    <source>
        <dbReference type="ARBA" id="ARBA00004141"/>
    </source>
</evidence>
<organism evidence="6 7">
    <name type="scientific">Thiomicrorhabdus immobilis</name>
    <dbReference type="NCBI Taxonomy" id="2791037"/>
    <lineage>
        <taxon>Bacteria</taxon>
        <taxon>Pseudomonadati</taxon>
        <taxon>Pseudomonadota</taxon>
        <taxon>Gammaproteobacteria</taxon>
        <taxon>Thiotrichales</taxon>
        <taxon>Piscirickettsiaceae</taxon>
        <taxon>Thiomicrorhabdus</taxon>
    </lineage>
</organism>
<comment type="subcellular location">
    <subcellularLocation>
        <location evidence="1">Membrane</location>
        <topology evidence="1">Multi-pass membrane protein</topology>
    </subcellularLocation>
</comment>
<evidence type="ECO:0000313" key="7">
    <source>
        <dbReference type="Proteomes" id="UP001054820"/>
    </source>
</evidence>
<dbReference type="PANTHER" id="PTHR37955">
    <property type="entry name" value="TELLURITE RESISTANCE PROTEIN TEHA"/>
    <property type="match status" value="1"/>
</dbReference>
<evidence type="ECO:0000256" key="3">
    <source>
        <dbReference type="ARBA" id="ARBA00022989"/>
    </source>
</evidence>
<evidence type="ECO:0000256" key="5">
    <source>
        <dbReference type="SAM" id="Phobius"/>
    </source>
</evidence>
<feature type="transmembrane region" description="Helical" evidence="5">
    <location>
        <begin position="82"/>
        <end position="101"/>
    </location>
</feature>
<accession>A0ABN6D0C7</accession>
<feature type="transmembrane region" description="Helical" evidence="5">
    <location>
        <begin position="204"/>
        <end position="222"/>
    </location>
</feature>
<sequence length="329" mass="37130">MSNHQLNSRIAYFPINLFGAVMGLSGLTLGLQSAHEQLGISITFFYSLALITTSLFLVFSTIYSIKLLKHSNHVIAEFNHPVLLHFFPTFSISLLLLSLIFKDIAFDLAQIMWGVGSIIQFSLLIYILSNWIHHEKWQITDMNPAWFIPVVGAIVVPLGAVHFANVELGWFFFSIGLVFWIILSSIVMYRLFFHPPMLKLLEPTLFILIAPPSVGFISYMSLQGMAGVDEFARILYYIGLFMTLLLLSQVARFIRIPFSLAWWAYTFPLAAISLASFVMYQQLGLILYSYIASFLLAILSALILHLTLKTLIAIKNKKLCMPPPAKPAD</sequence>
<keyword evidence="4 5" id="KW-0472">Membrane</keyword>
<keyword evidence="3 5" id="KW-1133">Transmembrane helix</keyword>
<gene>
    <name evidence="6" type="ORF">THMIRHAM_11640</name>
</gene>
<feature type="transmembrane region" description="Helical" evidence="5">
    <location>
        <begin position="260"/>
        <end position="280"/>
    </location>
</feature>
<evidence type="ECO:0000256" key="4">
    <source>
        <dbReference type="ARBA" id="ARBA00023136"/>
    </source>
</evidence>
<evidence type="ECO:0000256" key="2">
    <source>
        <dbReference type="ARBA" id="ARBA00022692"/>
    </source>
</evidence>
<feature type="transmembrane region" description="Helical" evidence="5">
    <location>
        <begin position="12"/>
        <end position="32"/>
    </location>
</feature>
<feature type="transmembrane region" description="Helical" evidence="5">
    <location>
        <begin position="38"/>
        <end position="62"/>
    </location>
</feature>
<evidence type="ECO:0000313" key="6">
    <source>
        <dbReference type="EMBL" id="BCN93379.1"/>
    </source>
</evidence>
<keyword evidence="7" id="KW-1185">Reference proteome</keyword>
<dbReference type="InterPro" id="IPR038665">
    <property type="entry name" value="Voltage-dep_anion_channel_sf"/>
</dbReference>
<feature type="transmembrane region" description="Helical" evidence="5">
    <location>
        <begin position="113"/>
        <end position="132"/>
    </location>
</feature>
<reference evidence="6" key="1">
    <citation type="journal article" date="2022" name="Arch. Microbiol.">
        <title>Thiomicrorhabdus immobilis sp. nov., a mesophilic sulfur-oxidizing bacterium isolated from sediment of a brackish lake in northern Japan.</title>
        <authorList>
            <person name="Kojima H."/>
            <person name="Mochizuki J."/>
            <person name="Kanda M."/>
            <person name="Watanabe T."/>
            <person name="Fukui M."/>
        </authorList>
    </citation>
    <scope>NUCLEOTIDE SEQUENCE</scope>
    <source>
        <strain evidence="6">Am19</strain>
    </source>
</reference>
<dbReference type="Gene3D" id="1.50.10.150">
    <property type="entry name" value="Voltage-dependent anion channel"/>
    <property type="match status" value="1"/>
</dbReference>
<dbReference type="CDD" id="cd09323">
    <property type="entry name" value="TDT_SLAC1_like"/>
    <property type="match status" value="1"/>
</dbReference>
<dbReference type="InterPro" id="IPR004695">
    <property type="entry name" value="SLAC1/Mae1/Ssu1/TehA"/>
</dbReference>
<dbReference type="Proteomes" id="UP001054820">
    <property type="component" value="Chromosome"/>
</dbReference>
<feature type="transmembrane region" description="Helical" evidence="5">
    <location>
        <begin position="144"/>
        <end position="164"/>
    </location>
</feature>
<proteinExistence type="predicted"/>
<dbReference type="RefSeq" id="WP_237260455.1">
    <property type="nucleotide sequence ID" value="NZ_AP024202.1"/>
</dbReference>
<dbReference type="PANTHER" id="PTHR37955:SF1">
    <property type="entry name" value="DEP DOMAIN-CONTAINING PROTEIN"/>
    <property type="match status" value="1"/>
</dbReference>
<name>A0ABN6D0C7_9GAMM</name>
<keyword evidence="2 5" id="KW-0812">Transmembrane</keyword>
<feature type="transmembrane region" description="Helical" evidence="5">
    <location>
        <begin position="286"/>
        <end position="308"/>
    </location>
</feature>
<dbReference type="InterPro" id="IPR052951">
    <property type="entry name" value="Tellurite_res_ion_channel"/>
</dbReference>
<protein>
    <submittedName>
        <fullName evidence="6">Transporter</fullName>
    </submittedName>
</protein>